<keyword evidence="1" id="KW-0472">Membrane</keyword>
<comment type="caution">
    <text evidence="4">The sequence shown here is derived from an EMBL/GenBank/DDBJ whole genome shotgun (WGS) entry which is preliminary data.</text>
</comment>
<dbReference type="Pfam" id="PF07290">
    <property type="entry name" value="YqiJ_OB"/>
    <property type="match status" value="1"/>
</dbReference>
<accession>A0A317EFY4</accession>
<dbReference type="RefSeq" id="WP_109901568.1">
    <property type="nucleotide sequence ID" value="NZ_QGLE01000001.1"/>
</dbReference>
<dbReference type="InterPro" id="IPR048376">
    <property type="entry name" value="YqiJ_N"/>
</dbReference>
<keyword evidence="1" id="KW-0812">Transmembrane</keyword>
<dbReference type="Proteomes" id="UP000245461">
    <property type="component" value="Unassembled WGS sequence"/>
</dbReference>
<feature type="transmembrane region" description="Helical" evidence="1">
    <location>
        <begin position="99"/>
        <end position="119"/>
    </location>
</feature>
<feature type="domain" description="Inner membrane protein YqiJ N-terminal" evidence="3">
    <location>
        <begin position="10"/>
        <end position="117"/>
    </location>
</feature>
<feature type="transmembrane region" description="Helical" evidence="1">
    <location>
        <begin position="12"/>
        <end position="32"/>
    </location>
</feature>
<gene>
    <name evidence="4" type="ORF">DKG74_00615</name>
</gene>
<feature type="transmembrane region" description="Helical" evidence="1">
    <location>
        <begin position="68"/>
        <end position="87"/>
    </location>
</feature>
<dbReference type="EMBL" id="QGLE01000001">
    <property type="protein sequence ID" value="PWR25512.1"/>
    <property type="molecule type" value="Genomic_DNA"/>
</dbReference>
<evidence type="ECO:0000259" key="2">
    <source>
        <dbReference type="Pfam" id="PF07290"/>
    </source>
</evidence>
<feature type="domain" description="Inner membrane protein YqiJ OB-fold" evidence="2">
    <location>
        <begin position="139"/>
        <end position="201"/>
    </location>
</feature>
<evidence type="ECO:0000256" key="1">
    <source>
        <dbReference type="SAM" id="Phobius"/>
    </source>
</evidence>
<sequence length="214" mass="22142">MIDILLSPANRPFAIAIGLMLGLLLVELLGALTGFRLGEHGADHDADIADHHAEAEGGVLDWIGLGKVPLVVLLAEFCAAFASFGLLLQEVAGAVLAPLPGWGAALAVLAPAVLATRWLSIGIARVLPREETVAVSVDTLVGRIGKVGSGTARADNPAEAMVKDQHGHAHYVRVRPALDGEILSAGARIVLLAREGGVFTATLMPDLDTPGKIP</sequence>
<evidence type="ECO:0000313" key="5">
    <source>
        <dbReference type="Proteomes" id="UP000245461"/>
    </source>
</evidence>
<dbReference type="InterPro" id="IPR010840">
    <property type="entry name" value="YqiJ_OB"/>
</dbReference>
<reference evidence="4 5" key="1">
    <citation type="submission" date="2018-05" db="EMBL/GenBank/DDBJ databases">
        <title>Zavarzinia sp. HR-AS.</title>
        <authorList>
            <person name="Lee Y."/>
            <person name="Jeon C.O."/>
        </authorList>
    </citation>
    <scope>NUCLEOTIDE SEQUENCE [LARGE SCALE GENOMIC DNA]</scope>
    <source>
        <strain evidence="4 5">HR-AS</strain>
    </source>
</reference>
<name>A0A317EFY4_9PROT</name>
<dbReference type="AlphaFoldDB" id="A0A317EFY4"/>
<keyword evidence="1" id="KW-1133">Transmembrane helix</keyword>
<proteinExistence type="predicted"/>
<protein>
    <recommendedName>
        <fullName evidence="6">DUF1449 domain-containing protein</fullName>
    </recommendedName>
</protein>
<evidence type="ECO:0008006" key="6">
    <source>
        <dbReference type="Google" id="ProtNLM"/>
    </source>
</evidence>
<dbReference type="Pfam" id="PF21001">
    <property type="entry name" value="YqiJ_N"/>
    <property type="match status" value="1"/>
</dbReference>
<evidence type="ECO:0000259" key="3">
    <source>
        <dbReference type="Pfam" id="PF21001"/>
    </source>
</evidence>
<organism evidence="4 5">
    <name type="scientific">Zavarzinia aquatilis</name>
    <dbReference type="NCBI Taxonomy" id="2211142"/>
    <lineage>
        <taxon>Bacteria</taxon>
        <taxon>Pseudomonadati</taxon>
        <taxon>Pseudomonadota</taxon>
        <taxon>Alphaproteobacteria</taxon>
        <taxon>Rhodospirillales</taxon>
        <taxon>Zavarziniaceae</taxon>
        <taxon>Zavarzinia</taxon>
    </lineage>
</organism>
<dbReference type="OrthoDB" id="5421421at2"/>
<keyword evidence="5" id="KW-1185">Reference proteome</keyword>
<evidence type="ECO:0000313" key="4">
    <source>
        <dbReference type="EMBL" id="PWR25512.1"/>
    </source>
</evidence>